<feature type="chain" id="PRO_5037576555" description="F5/8 type C domain-containing protein" evidence="1">
    <location>
        <begin position="29"/>
        <end position="1057"/>
    </location>
</feature>
<evidence type="ECO:0000313" key="4">
    <source>
        <dbReference type="EMBL" id="GHC40815.1"/>
    </source>
</evidence>
<evidence type="ECO:0000259" key="3">
    <source>
        <dbReference type="Pfam" id="PF00754"/>
    </source>
</evidence>
<dbReference type="Gene3D" id="2.60.120.200">
    <property type="match status" value="1"/>
</dbReference>
<dbReference type="GO" id="GO:0030246">
    <property type="term" value="F:carbohydrate binding"/>
    <property type="evidence" value="ECO:0007669"/>
    <property type="project" value="InterPro"/>
</dbReference>
<dbReference type="RefSeq" id="WP_189566440.1">
    <property type="nucleotide sequence ID" value="NZ_BMXI01000001.1"/>
</dbReference>
<dbReference type="InterPro" id="IPR000421">
    <property type="entry name" value="FA58C"/>
</dbReference>
<dbReference type="AlphaFoldDB" id="A0A918WF10"/>
<dbReference type="InterPro" id="IPR001220">
    <property type="entry name" value="Legume_lectin_dom"/>
</dbReference>
<dbReference type="SUPFAM" id="SSF49899">
    <property type="entry name" value="Concanavalin A-like lectins/glucanases"/>
    <property type="match status" value="1"/>
</dbReference>
<dbReference type="InterPro" id="IPR056573">
    <property type="entry name" value="Lectin_L-type_dom"/>
</dbReference>
<reference evidence="4" key="1">
    <citation type="journal article" date="2014" name="Int. J. Syst. Evol. Microbiol.">
        <title>Complete genome sequence of Corynebacterium casei LMG S-19264T (=DSM 44701T), isolated from a smear-ripened cheese.</title>
        <authorList>
            <consortium name="US DOE Joint Genome Institute (JGI-PGF)"/>
            <person name="Walter F."/>
            <person name="Albersmeier A."/>
            <person name="Kalinowski J."/>
            <person name="Ruckert C."/>
        </authorList>
    </citation>
    <scope>NUCLEOTIDE SEQUENCE</scope>
    <source>
        <strain evidence="4">KCTC 12988</strain>
    </source>
</reference>
<evidence type="ECO:0000256" key="1">
    <source>
        <dbReference type="SAM" id="SignalP"/>
    </source>
</evidence>
<feature type="domain" description="Legume lectin" evidence="2">
    <location>
        <begin position="804"/>
        <end position="973"/>
    </location>
</feature>
<sequence>MRIKKIRNFASCAVVSIGLSLLAGTASAATETYQYFRFTQTALRGGGSENSIQLSEFEMRFEGEALAGAVATNPGGNSPAGEPPASAVDGDVNTKWLDFAKAPLVLDFGAPVTADGYRFATANDATERDPVSWTLEGSNDNSSWTLIHEQLDNPTTTLRKVFDYEFLFSNPPRIYQFERFYQIVWDGQEGEIDYDVEGATSINVQPDVGELTELESDVLYVTPPADTDTVYTMTATNSNGTSTASTVIRNVTQTERTYRYVRFTPIRLREDLPGYNTANSIQLTEFEFLFDGTPVIPVSATNPGGNTPAEQGPENLIDGDFTNKWLDFNKSNVIFDFGAPTKINGYRLVTGNDALERDPTAWLLEASDDQTSWVLIDAIVNLASDPLVDFNYLLPDQRQTASDELPLPSTVSIGGASIGNFIASPRIVADGTNVDLSWVTAFADTLAIDNGVGAVTGDSGTVSSLPPQNADTTFTLTVDNVLNQPATATSFVRSVPQVTAEYRYVRFSPLRLAEVLPDYGVANSIQLSEFSFYDDGTPLDLAALGTEASNPGGNYPAAEGPAQLIDGDVGTKWLDFNKRPVIFDFKSPQEFNGYQWTTANDFANRDPVAWRLDGSVDGVTWTVIDLVDKNRSEPSEDLALFHGLSRQTPTQIIPIPDGSSLGDIQPDIDYFIADTLQLISGEPVRLTWVSDFGTSATLNDGAGSVSVGLSDSISLSPTATTTYTLSVTGDGGVSEAQVTINVVTPENTELCYENFDIAGDEILLLGSADIVNDSINVPNPGDFDRLRITPIAGSVGGTAWFLKKVGTSIGFDTTFDLHFPSGGNGGADGMAFIIQNNPEGTSLAPNSEGGLPSNALNITFDSFQNEGEASSAVVRVTANGEILAQTDLTTLGGLGITDLTQENASTPYRVQIGYTSSGLLGLYLNQTPVITDLAVDLAGIGAVDESGKAYVGFSARTGGLFEAHDVTSWCYAEGEPVFKGPIIIEDFVFDLTPGSESVSLTWTSSAGASYRIVAADSDLSDFTEILQSGITSDGSSTSRAVSFVPTGSKKFVRVEEE</sequence>
<dbReference type="Gene3D" id="2.60.120.260">
    <property type="entry name" value="Galactose-binding domain-like"/>
    <property type="match status" value="3"/>
</dbReference>
<dbReference type="CDD" id="cd01951">
    <property type="entry name" value="lectin_L-type"/>
    <property type="match status" value="1"/>
</dbReference>
<evidence type="ECO:0000259" key="2">
    <source>
        <dbReference type="Pfam" id="PF00139"/>
    </source>
</evidence>
<name>A0A918WF10_9BACT</name>
<accession>A0A918WF10</accession>
<dbReference type="SUPFAM" id="SSF49785">
    <property type="entry name" value="Galactose-binding domain-like"/>
    <property type="match status" value="3"/>
</dbReference>
<reference evidence="4" key="2">
    <citation type="submission" date="2020-09" db="EMBL/GenBank/DDBJ databases">
        <authorList>
            <person name="Sun Q."/>
            <person name="Kim S."/>
        </authorList>
    </citation>
    <scope>NUCLEOTIDE SEQUENCE</scope>
    <source>
        <strain evidence="4">KCTC 12988</strain>
    </source>
</reference>
<dbReference type="EMBL" id="BMXI01000001">
    <property type="protein sequence ID" value="GHC40815.1"/>
    <property type="molecule type" value="Genomic_DNA"/>
</dbReference>
<proteinExistence type="predicted"/>
<dbReference type="Pfam" id="PF00754">
    <property type="entry name" value="F5_F8_type_C"/>
    <property type="match status" value="1"/>
</dbReference>
<dbReference type="InterPro" id="IPR013320">
    <property type="entry name" value="ConA-like_dom_sf"/>
</dbReference>
<dbReference type="Pfam" id="PF00139">
    <property type="entry name" value="Lectin_legB"/>
    <property type="match status" value="1"/>
</dbReference>
<feature type="domain" description="F5/8 type C" evidence="3">
    <location>
        <begin position="80"/>
        <end position="152"/>
    </location>
</feature>
<keyword evidence="1" id="KW-0732">Signal</keyword>
<organism evidence="4 5">
    <name type="scientific">Roseibacillus persicicus</name>
    <dbReference type="NCBI Taxonomy" id="454148"/>
    <lineage>
        <taxon>Bacteria</taxon>
        <taxon>Pseudomonadati</taxon>
        <taxon>Verrucomicrobiota</taxon>
        <taxon>Verrucomicrobiia</taxon>
        <taxon>Verrucomicrobiales</taxon>
        <taxon>Verrucomicrobiaceae</taxon>
        <taxon>Roseibacillus</taxon>
    </lineage>
</organism>
<dbReference type="InterPro" id="IPR008979">
    <property type="entry name" value="Galactose-bd-like_sf"/>
</dbReference>
<feature type="signal peptide" evidence="1">
    <location>
        <begin position="1"/>
        <end position="28"/>
    </location>
</feature>
<gene>
    <name evidence="4" type="ORF">GCM10007100_01720</name>
</gene>
<keyword evidence="5" id="KW-1185">Reference proteome</keyword>
<dbReference type="InterPro" id="IPR051136">
    <property type="entry name" value="Intracellular_Lectin-GPT"/>
</dbReference>
<dbReference type="PANTHER" id="PTHR12223">
    <property type="entry name" value="VESICULAR MANNOSE-BINDING LECTIN"/>
    <property type="match status" value="1"/>
</dbReference>
<comment type="caution">
    <text evidence="4">The sequence shown here is derived from an EMBL/GenBank/DDBJ whole genome shotgun (WGS) entry which is preliminary data.</text>
</comment>
<evidence type="ECO:0008006" key="6">
    <source>
        <dbReference type="Google" id="ProtNLM"/>
    </source>
</evidence>
<protein>
    <recommendedName>
        <fullName evidence="6">F5/8 type C domain-containing protein</fullName>
    </recommendedName>
</protein>
<dbReference type="Proteomes" id="UP000644507">
    <property type="component" value="Unassembled WGS sequence"/>
</dbReference>
<evidence type="ECO:0000313" key="5">
    <source>
        <dbReference type="Proteomes" id="UP000644507"/>
    </source>
</evidence>